<dbReference type="GO" id="GO:0004639">
    <property type="term" value="F:phosphoribosylaminoimidazolesuccinocarboxamide synthase activity"/>
    <property type="evidence" value="ECO:0007669"/>
    <property type="project" value="UniProtKB-UniRule"/>
</dbReference>
<dbReference type="InterPro" id="IPR018236">
    <property type="entry name" value="SAICAR_synthetase_CS"/>
</dbReference>
<keyword evidence="6 8" id="KW-0067">ATP-binding</keyword>
<protein>
    <recommendedName>
        <fullName evidence="8">Phosphoribosylaminoimidazole-succinocarboxamide synthase</fullName>
        <ecNumber evidence="8">6.3.2.6</ecNumber>
    </recommendedName>
    <alternativeName>
        <fullName evidence="8">SAICAR synthetase</fullName>
    </alternativeName>
</protein>
<dbReference type="FunFam" id="3.30.470.20:FF:000006">
    <property type="entry name" value="Phosphoribosylaminoimidazole-succinocarboxamide synthase"/>
    <property type="match status" value="1"/>
</dbReference>
<dbReference type="NCBIfam" id="TIGR00081">
    <property type="entry name" value="purC"/>
    <property type="match status" value="1"/>
</dbReference>
<proteinExistence type="inferred from homology"/>
<evidence type="ECO:0000256" key="4">
    <source>
        <dbReference type="ARBA" id="ARBA00022741"/>
    </source>
</evidence>
<comment type="catalytic activity">
    <reaction evidence="7 8">
        <text>5-amino-1-(5-phospho-D-ribosyl)imidazole-4-carboxylate + L-aspartate + ATP = (2S)-2-[5-amino-1-(5-phospho-beta-D-ribosyl)imidazole-4-carboxamido]succinate + ADP + phosphate + 2 H(+)</text>
        <dbReference type="Rhea" id="RHEA:22628"/>
        <dbReference type="ChEBI" id="CHEBI:15378"/>
        <dbReference type="ChEBI" id="CHEBI:29991"/>
        <dbReference type="ChEBI" id="CHEBI:30616"/>
        <dbReference type="ChEBI" id="CHEBI:43474"/>
        <dbReference type="ChEBI" id="CHEBI:58443"/>
        <dbReference type="ChEBI" id="CHEBI:77657"/>
        <dbReference type="ChEBI" id="CHEBI:456216"/>
        <dbReference type="EC" id="6.3.2.6"/>
    </reaction>
</comment>
<dbReference type="Proteomes" id="UP000050471">
    <property type="component" value="Unassembled WGS sequence"/>
</dbReference>
<comment type="similarity">
    <text evidence="2 8">Belongs to the SAICAR synthetase family.</text>
</comment>
<dbReference type="RefSeq" id="WP_055191850.1">
    <property type="nucleotide sequence ID" value="NZ_FPBS01000009.1"/>
</dbReference>
<evidence type="ECO:0000256" key="2">
    <source>
        <dbReference type="ARBA" id="ARBA00010190"/>
    </source>
</evidence>
<reference evidence="10 11" key="1">
    <citation type="submission" date="2015-09" db="EMBL/GenBank/DDBJ databases">
        <title>Draft genome sequence of Aliiroseovarius crassostreae CV919-312TSm, the causative agent of Roseovarius Oyster Disease (formerly Juvenile Oyster Disease).</title>
        <authorList>
            <person name="Kessner L."/>
            <person name="Spinard E."/>
            <person name="Nelson D."/>
        </authorList>
    </citation>
    <scope>NUCLEOTIDE SEQUENCE [LARGE SCALE GENOMIC DNA]</scope>
    <source>
        <strain evidence="10 11">CV919-312</strain>
    </source>
</reference>
<dbReference type="InterPro" id="IPR050089">
    <property type="entry name" value="SAICAR_synthetase"/>
</dbReference>
<evidence type="ECO:0000256" key="7">
    <source>
        <dbReference type="ARBA" id="ARBA00048475"/>
    </source>
</evidence>
<dbReference type="PANTHER" id="PTHR43599:SF3">
    <property type="entry name" value="SI:DKEY-6E2.2"/>
    <property type="match status" value="1"/>
</dbReference>
<evidence type="ECO:0000256" key="8">
    <source>
        <dbReference type="HAMAP-Rule" id="MF_00137"/>
    </source>
</evidence>
<accession>A0A0N8IB71</accession>
<dbReference type="UniPathway" id="UPA00074">
    <property type="reaction ID" value="UER00131"/>
</dbReference>
<keyword evidence="11" id="KW-1185">Reference proteome</keyword>
<dbReference type="EC" id="6.3.2.6" evidence="8"/>
<evidence type="ECO:0000256" key="3">
    <source>
        <dbReference type="ARBA" id="ARBA00022598"/>
    </source>
</evidence>
<dbReference type="OrthoDB" id="9801549at2"/>
<dbReference type="EMBL" id="LKBA01000019">
    <property type="protein sequence ID" value="KPN62291.1"/>
    <property type="molecule type" value="Genomic_DNA"/>
</dbReference>
<dbReference type="STRING" id="154981.AKJ29_08580"/>
<dbReference type="Gene3D" id="3.30.200.20">
    <property type="entry name" value="Phosphorylase Kinase, domain 1"/>
    <property type="match status" value="1"/>
</dbReference>
<dbReference type="PANTHER" id="PTHR43599">
    <property type="entry name" value="MULTIFUNCTIONAL PROTEIN ADE2"/>
    <property type="match status" value="1"/>
</dbReference>
<evidence type="ECO:0000256" key="1">
    <source>
        <dbReference type="ARBA" id="ARBA00004672"/>
    </source>
</evidence>
<keyword evidence="4 8" id="KW-0547">Nucleotide-binding</keyword>
<keyword evidence="5 8" id="KW-0658">Purine biosynthesis</keyword>
<dbReference type="InterPro" id="IPR028923">
    <property type="entry name" value="SAICAR_synt/ADE2_N"/>
</dbReference>
<organism evidence="10 11">
    <name type="scientific">Aliiroseovarius crassostreae</name>
    <dbReference type="NCBI Taxonomy" id="154981"/>
    <lineage>
        <taxon>Bacteria</taxon>
        <taxon>Pseudomonadati</taxon>
        <taxon>Pseudomonadota</taxon>
        <taxon>Alphaproteobacteria</taxon>
        <taxon>Rhodobacterales</taxon>
        <taxon>Paracoccaceae</taxon>
        <taxon>Aliiroseovarius</taxon>
    </lineage>
</organism>
<comment type="caution">
    <text evidence="10">The sequence shown here is derived from an EMBL/GenBank/DDBJ whole genome shotgun (WGS) entry which is preliminary data.</text>
</comment>
<dbReference type="InterPro" id="IPR001636">
    <property type="entry name" value="SAICAR_synth"/>
</dbReference>
<evidence type="ECO:0000259" key="9">
    <source>
        <dbReference type="Pfam" id="PF01259"/>
    </source>
</evidence>
<dbReference type="GO" id="GO:0005829">
    <property type="term" value="C:cytosol"/>
    <property type="evidence" value="ECO:0007669"/>
    <property type="project" value="TreeGrafter"/>
</dbReference>
<dbReference type="PROSITE" id="PS01057">
    <property type="entry name" value="SAICAR_SYNTHETASE_1"/>
    <property type="match status" value="1"/>
</dbReference>
<evidence type="ECO:0000313" key="11">
    <source>
        <dbReference type="Proteomes" id="UP000050471"/>
    </source>
</evidence>
<dbReference type="GO" id="GO:0006189">
    <property type="term" value="P:'de novo' IMP biosynthetic process"/>
    <property type="evidence" value="ECO:0007669"/>
    <property type="project" value="UniProtKB-UniRule"/>
</dbReference>
<comment type="pathway">
    <text evidence="1 8">Purine metabolism; IMP biosynthesis via de novo pathway; 5-amino-1-(5-phospho-D-ribosyl)imidazole-4-carboxamide from 5-amino-1-(5-phospho-D-ribosyl)imidazole-4-carboxylate: step 1/2.</text>
</comment>
<sequence>MARRKKLYEGKAKVLYEGPEAGTLVQYFKDDATAFNAEKRDVIEGKGVLNNRLSEFFMNGLTQIGVPNHFIKRLNMREQLIRAAEIVPLEVIVRNFAAGSMAKRLGLEEGTKLPRPIVEFSYKDDALGDPLVPEEYIMAFGWASQQELGEIVDMALRVNDYLSGVMFGVGIKLIDFKIEFGRVYDGDFPRLILADEISPDSCRLWDIETGQKLDKDVFRRDLGSLTDAYTEVARRLGVLPSNVTHANTKPTLIN</sequence>
<dbReference type="CDD" id="cd01415">
    <property type="entry name" value="SAICAR_synt_PurC"/>
    <property type="match status" value="1"/>
</dbReference>
<dbReference type="SUPFAM" id="SSF56104">
    <property type="entry name" value="SAICAR synthase-like"/>
    <property type="match status" value="1"/>
</dbReference>
<dbReference type="InterPro" id="IPR033934">
    <property type="entry name" value="SAICAR_synt_PurC"/>
</dbReference>
<dbReference type="HAMAP" id="MF_00137">
    <property type="entry name" value="SAICAR_synth"/>
    <property type="match status" value="1"/>
</dbReference>
<gene>
    <name evidence="8" type="primary">purC</name>
    <name evidence="10" type="ORF">AKJ29_08580</name>
</gene>
<dbReference type="GO" id="GO:0005524">
    <property type="term" value="F:ATP binding"/>
    <property type="evidence" value="ECO:0007669"/>
    <property type="project" value="UniProtKB-KW"/>
</dbReference>
<name>A0A0N8IB71_9RHOB</name>
<keyword evidence="3 8" id="KW-0436">Ligase</keyword>
<dbReference type="AlphaFoldDB" id="A0A0N8IB71"/>
<dbReference type="Pfam" id="PF01259">
    <property type="entry name" value="SAICAR_synt"/>
    <property type="match status" value="1"/>
</dbReference>
<dbReference type="Gene3D" id="3.30.470.20">
    <property type="entry name" value="ATP-grasp fold, B domain"/>
    <property type="match status" value="1"/>
</dbReference>
<evidence type="ECO:0000256" key="6">
    <source>
        <dbReference type="ARBA" id="ARBA00022840"/>
    </source>
</evidence>
<dbReference type="PROSITE" id="PS01058">
    <property type="entry name" value="SAICAR_SYNTHETASE_2"/>
    <property type="match status" value="1"/>
</dbReference>
<dbReference type="GO" id="GO:0009236">
    <property type="term" value="P:cobalamin biosynthetic process"/>
    <property type="evidence" value="ECO:0007669"/>
    <property type="project" value="InterPro"/>
</dbReference>
<evidence type="ECO:0000256" key="5">
    <source>
        <dbReference type="ARBA" id="ARBA00022755"/>
    </source>
</evidence>
<feature type="domain" description="SAICAR synthetase/ADE2 N-terminal" evidence="9">
    <location>
        <begin position="6"/>
        <end position="235"/>
    </location>
</feature>
<evidence type="ECO:0000313" key="10">
    <source>
        <dbReference type="EMBL" id="KPN62291.1"/>
    </source>
</evidence>